<reference evidence="3" key="2">
    <citation type="submission" date="2019-10" db="EMBL/GenBank/DDBJ databases">
        <authorList>
            <consortium name="NCBI Genome Project"/>
        </authorList>
    </citation>
    <scope>NUCLEOTIDE SEQUENCE</scope>
    <source>
        <strain evidence="3">NI907</strain>
    </source>
</reference>
<sequence>MLCYQLYNPIHASRLRSYPEHIQQDQNVKMTATDCALSGRHSDGNGYIGGSLLIYIRLKVSVMLRNKHASWSSHASWRRGGENSPVLGE</sequence>
<evidence type="ECO:0000256" key="1">
    <source>
        <dbReference type="SAM" id="MobiDB-lite"/>
    </source>
</evidence>
<accession>A0A6P8B996</accession>
<dbReference type="AlphaFoldDB" id="A0A6P8B996"/>
<protein>
    <submittedName>
        <fullName evidence="3">Uncharacterized protein</fullName>
    </submittedName>
</protein>
<name>A0A6P8B996_PYRGI</name>
<gene>
    <name evidence="3" type="ORF">PgNI_03254</name>
</gene>
<keyword evidence="2" id="KW-1185">Reference proteome</keyword>
<organism evidence="2 3">
    <name type="scientific">Pyricularia grisea</name>
    <name type="common">Crabgrass-specific blast fungus</name>
    <name type="synonym">Magnaporthe grisea</name>
    <dbReference type="NCBI Taxonomy" id="148305"/>
    <lineage>
        <taxon>Eukaryota</taxon>
        <taxon>Fungi</taxon>
        <taxon>Dikarya</taxon>
        <taxon>Ascomycota</taxon>
        <taxon>Pezizomycotina</taxon>
        <taxon>Sordariomycetes</taxon>
        <taxon>Sordariomycetidae</taxon>
        <taxon>Magnaporthales</taxon>
        <taxon>Pyriculariaceae</taxon>
        <taxon>Pyricularia</taxon>
    </lineage>
</organism>
<reference evidence="3" key="3">
    <citation type="submission" date="2025-08" db="UniProtKB">
        <authorList>
            <consortium name="RefSeq"/>
        </authorList>
    </citation>
    <scope>IDENTIFICATION</scope>
    <source>
        <strain evidence="3">NI907</strain>
    </source>
</reference>
<dbReference type="KEGG" id="pgri:PgNI_03254"/>
<evidence type="ECO:0000313" key="3">
    <source>
        <dbReference type="RefSeq" id="XP_030983579.1"/>
    </source>
</evidence>
<dbReference type="Proteomes" id="UP000515153">
    <property type="component" value="Unplaced"/>
</dbReference>
<proteinExistence type="predicted"/>
<reference evidence="3" key="1">
    <citation type="journal article" date="2019" name="Mol. Biol. Evol.">
        <title>Blast fungal genomes show frequent chromosomal changes, gene gains and losses, and effector gene turnover.</title>
        <authorList>
            <person name="Gomez Luciano L.B."/>
            <person name="Jason Tsai I."/>
            <person name="Chuma I."/>
            <person name="Tosa Y."/>
            <person name="Chen Y.H."/>
            <person name="Li J.Y."/>
            <person name="Li M.Y."/>
            <person name="Jade Lu M.Y."/>
            <person name="Nakayashiki H."/>
            <person name="Li W.H."/>
        </authorList>
    </citation>
    <scope>NUCLEOTIDE SEQUENCE</scope>
    <source>
        <strain evidence="3">NI907</strain>
    </source>
</reference>
<dbReference type="GeneID" id="41958219"/>
<feature type="region of interest" description="Disordered" evidence="1">
    <location>
        <begin position="69"/>
        <end position="89"/>
    </location>
</feature>
<evidence type="ECO:0000313" key="2">
    <source>
        <dbReference type="Proteomes" id="UP000515153"/>
    </source>
</evidence>
<dbReference type="RefSeq" id="XP_030983579.1">
    <property type="nucleotide sequence ID" value="XM_031123309.1"/>
</dbReference>